<name>A0A5B1CIP0_9BACT</name>
<dbReference type="Gene3D" id="3.90.79.10">
    <property type="entry name" value="Nucleoside Triphosphate Pyrophosphohydrolase"/>
    <property type="match status" value="1"/>
</dbReference>
<gene>
    <name evidence="2" type="ORF">LF1_35700</name>
</gene>
<feature type="domain" description="Nudix hydrolase" evidence="1">
    <location>
        <begin position="18"/>
        <end position="146"/>
    </location>
</feature>
<dbReference type="InterPro" id="IPR000086">
    <property type="entry name" value="NUDIX_hydrolase_dom"/>
</dbReference>
<dbReference type="EMBL" id="VRLW01000001">
    <property type="protein sequence ID" value="KAA1261027.1"/>
    <property type="molecule type" value="Genomic_DNA"/>
</dbReference>
<dbReference type="SUPFAM" id="SSF55811">
    <property type="entry name" value="Nudix"/>
    <property type="match status" value="1"/>
</dbReference>
<evidence type="ECO:0000313" key="2">
    <source>
        <dbReference type="EMBL" id="KAA1261027.1"/>
    </source>
</evidence>
<sequence>MTSSNQDNPAQTPQSRLGKKRGVVGVIVRDERFLIIRRSKFVTAPSKLCLPGGTMEKGESEVQTLVREMQEELAIDVTPVRLCWRSVTPWGTTLAWWLATIPDEVVPVPEKSEVEEYFWMTAEEIYFAKDTLPSMPTFMDAIANGEINLK</sequence>
<accession>A0A5B1CIP0</accession>
<dbReference type="RefSeq" id="WP_068258217.1">
    <property type="nucleotide sequence ID" value="NZ_LWSK01000003.1"/>
</dbReference>
<dbReference type="OrthoDB" id="283531at2"/>
<dbReference type="CDD" id="cd02883">
    <property type="entry name" value="NUDIX_Hydrolase"/>
    <property type="match status" value="1"/>
</dbReference>
<dbReference type="AlphaFoldDB" id="A0A5B1CIP0"/>
<proteinExistence type="predicted"/>
<keyword evidence="3" id="KW-1185">Reference proteome</keyword>
<organism evidence="2 3">
    <name type="scientific">Rubripirellula obstinata</name>
    <dbReference type="NCBI Taxonomy" id="406547"/>
    <lineage>
        <taxon>Bacteria</taxon>
        <taxon>Pseudomonadati</taxon>
        <taxon>Planctomycetota</taxon>
        <taxon>Planctomycetia</taxon>
        <taxon>Pirellulales</taxon>
        <taxon>Pirellulaceae</taxon>
        <taxon>Rubripirellula</taxon>
    </lineage>
</organism>
<dbReference type="InterPro" id="IPR015797">
    <property type="entry name" value="NUDIX_hydrolase-like_dom_sf"/>
</dbReference>
<dbReference type="PANTHER" id="PTHR43222">
    <property type="entry name" value="NUDIX HYDROLASE 23"/>
    <property type="match status" value="1"/>
</dbReference>
<reference evidence="2 3" key="1">
    <citation type="submission" date="2019-08" db="EMBL/GenBank/DDBJ databases">
        <title>Deep-cultivation of Planctomycetes and their phenomic and genomic characterization uncovers novel biology.</title>
        <authorList>
            <person name="Wiegand S."/>
            <person name="Jogler M."/>
            <person name="Boedeker C."/>
            <person name="Pinto D."/>
            <person name="Vollmers J."/>
            <person name="Rivas-Marin E."/>
            <person name="Kohn T."/>
            <person name="Peeters S.H."/>
            <person name="Heuer A."/>
            <person name="Rast P."/>
            <person name="Oberbeckmann S."/>
            <person name="Bunk B."/>
            <person name="Jeske O."/>
            <person name="Meyerdierks A."/>
            <person name="Storesund J.E."/>
            <person name="Kallscheuer N."/>
            <person name="Luecker S."/>
            <person name="Lage O.M."/>
            <person name="Pohl T."/>
            <person name="Merkel B.J."/>
            <person name="Hornburger P."/>
            <person name="Mueller R.-W."/>
            <person name="Bruemmer F."/>
            <person name="Labrenz M."/>
            <person name="Spormann A.M."/>
            <person name="Op Den Camp H."/>
            <person name="Overmann J."/>
            <person name="Amann R."/>
            <person name="Jetten M.S.M."/>
            <person name="Mascher T."/>
            <person name="Medema M.H."/>
            <person name="Devos D.P."/>
            <person name="Kaster A.-K."/>
            <person name="Ovreas L."/>
            <person name="Rohde M."/>
            <person name="Galperin M.Y."/>
            <person name="Jogler C."/>
        </authorList>
    </citation>
    <scope>NUCLEOTIDE SEQUENCE [LARGE SCALE GENOMIC DNA]</scope>
    <source>
        <strain evidence="2 3">LF1</strain>
    </source>
</reference>
<dbReference type="PANTHER" id="PTHR43222:SF9">
    <property type="entry name" value="8-OXO-(D)GTP PHOSPHATASE"/>
    <property type="match status" value="1"/>
</dbReference>
<dbReference type="Proteomes" id="UP000322699">
    <property type="component" value="Unassembled WGS sequence"/>
</dbReference>
<evidence type="ECO:0000313" key="3">
    <source>
        <dbReference type="Proteomes" id="UP000322699"/>
    </source>
</evidence>
<dbReference type="PROSITE" id="PS51462">
    <property type="entry name" value="NUDIX"/>
    <property type="match status" value="1"/>
</dbReference>
<protein>
    <recommendedName>
        <fullName evidence="1">Nudix hydrolase domain-containing protein</fullName>
    </recommendedName>
</protein>
<evidence type="ECO:0000259" key="1">
    <source>
        <dbReference type="PROSITE" id="PS51462"/>
    </source>
</evidence>
<comment type="caution">
    <text evidence="2">The sequence shown here is derived from an EMBL/GenBank/DDBJ whole genome shotgun (WGS) entry which is preliminary data.</text>
</comment>
<dbReference type="Pfam" id="PF00293">
    <property type="entry name" value="NUDIX"/>
    <property type="match status" value="1"/>
</dbReference>